<accession>A0A6J1NIQ7</accession>
<evidence type="ECO:0000256" key="1">
    <source>
        <dbReference type="ARBA" id="ARBA00009431"/>
    </source>
</evidence>
<dbReference type="InterPro" id="IPR018202">
    <property type="entry name" value="Ser_caboxypep_ser_AS"/>
</dbReference>
<keyword evidence="4" id="KW-0732">Signal</keyword>
<evidence type="ECO:0000256" key="4">
    <source>
        <dbReference type="ARBA" id="ARBA00022729"/>
    </source>
</evidence>
<dbReference type="PRINTS" id="PR00724">
    <property type="entry name" value="CRBOXYPTASEC"/>
</dbReference>
<evidence type="ECO:0000256" key="3">
    <source>
        <dbReference type="ARBA" id="ARBA00022670"/>
    </source>
</evidence>
<gene>
    <name evidence="9" type="primary">LOC112050714</name>
</gene>
<reference evidence="9" key="1">
    <citation type="submission" date="2025-08" db="UniProtKB">
        <authorList>
            <consortium name="RefSeq"/>
        </authorList>
    </citation>
    <scope>IDENTIFICATION</scope>
</reference>
<dbReference type="InterPro" id="IPR001563">
    <property type="entry name" value="Peptidase_S10"/>
</dbReference>
<dbReference type="AlphaFoldDB" id="A0A6J1NIQ7"/>
<dbReference type="OrthoDB" id="443318at2759"/>
<dbReference type="PANTHER" id="PTHR11802">
    <property type="entry name" value="SERINE PROTEASE FAMILY S10 SERINE CARBOXYPEPTIDASE"/>
    <property type="match status" value="1"/>
</dbReference>
<name>A0A6J1NIQ7_BICAN</name>
<sequence>MAYICRCRLVFMFIICNLLSDCVSTFYPHVYPRVKLEAKAHGEAGDPLMLTPYLHMGEFELARNVSRVSLTEKLGFTSHAGFFTVNTDYGSNLYFWYFPAFNKNKAAPVVLWLQGGPGGSSLFGLFTENGPLIANKDGFSLRKHHWAHENHLIFIDNPVGTGFSFTKHDKGYCTDEQCVADGLYMCLQQFFTMFPSLRNNDFYITGESYAGKYIPSLAMKIHLSKHNIKINLKGLALGNAYCDPINQMDYGNYLYQHGLIDFDQNKFFNKMQMAVVEEVRKENWVQADILMDQLMDGELTNYSYFKNFTGFGNYYNFLDPTDKSESDMSIYIDLLKNDKLRKSIHVGGLPFHSGKEVQEHLKYDILKSVASCVSDLLSHYRLLFYNGQLDIIVAYPLTENFLRNLNFSSAKEYRTAARHIWRVDDEIAGYSKKAGNLTEVLVRNAGHMVPHDQPKWALDLITRFIKNTL</sequence>
<evidence type="ECO:0000313" key="9">
    <source>
        <dbReference type="RefSeq" id="XP_023944818.2"/>
    </source>
</evidence>
<comment type="similarity">
    <text evidence="1 7">Belongs to the peptidase S10 family.</text>
</comment>
<evidence type="ECO:0000256" key="7">
    <source>
        <dbReference type="RuleBase" id="RU361156"/>
    </source>
</evidence>
<proteinExistence type="inferred from homology"/>
<keyword evidence="6" id="KW-0325">Glycoprotein</keyword>
<evidence type="ECO:0000256" key="6">
    <source>
        <dbReference type="ARBA" id="ARBA00023180"/>
    </source>
</evidence>
<keyword evidence="3 7" id="KW-0645">Protease</keyword>
<dbReference type="EC" id="3.4.16.-" evidence="7"/>
<keyword evidence="2 7" id="KW-0121">Carboxypeptidase</keyword>
<dbReference type="RefSeq" id="XP_023944818.2">
    <property type="nucleotide sequence ID" value="XM_024089050.2"/>
</dbReference>
<dbReference type="Pfam" id="PF00450">
    <property type="entry name" value="Peptidase_S10"/>
    <property type="match status" value="1"/>
</dbReference>
<dbReference type="KEGG" id="bany:112050714"/>
<evidence type="ECO:0000256" key="2">
    <source>
        <dbReference type="ARBA" id="ARBA00022645"/>
    </source>
</evidence>
<organism evidence="8 9">
    <name type="scientific">Bicyclus anynana</name>
    <name type="common">Squinting bush brown butterfly</name>
    <dbReference type="NCBI Taxonomy" id="110368"/>
    <lineage>
        <taxon>Eukaryota</taxon>
        <taxon>Metazoa</taxon>
        <taxon>Ecdysozoa</taxon>
        <taxon>Arthropoda</taxon>
        <taxon>Hexapoda</taxon>
        <taxon>Insecta</taxon>
        <taxon>Pterygota</taxon>
        <taxon>Neoptera</taxon>
        <taxon>Endopterygota</taxon>
        <taxon>Lepidoptera</taxon>
        <taxon>Glossata</taxon>
        <taxon>Ditrysia</taxon>
        <taxon>Papilionoidea</taxon>
        <taxon>Nymphalidae</taxon>
        <taxon>Satyrinae</taxon>
        <taxon>Satyrini</taxon>
        <taxon>Mycalesina</taxon>
        <taxon>Bicyclus</taxon>
    </lineage>
</organism>
<dbReference type="SUPFAM" id="SSF53474">
    <property type="entry name" value="alpha/beta-Hydrolases"/>
    <property type="match status" value="1"/>
</dbReference>
<keyword evidence="8" id="KW-1185">Reference proteome</keyword>
<dbReference type="PROSITE" id="PS00560">
    <property type="entry name" value="CARBOXYPEPT_SER_HIS"/>
    <property type="match status" value="1"/>
</dbReference>
<dbReference type="GO" id="GO:0004185">
    <property type="term" value="F:serine-type carboxypeptidase activity"/>
    <property type="evidence" value="ECO:0007669"/>
    <property type="project" value="UniProtKB-UniRule"/>
</dbReference>
<dbReference type="GeneID" id="112050714"/>
<evidence type="ECO:0000256" key="5">
    <source>
        <dbReference type="ARBA" id="ARBA00022801"/>
    </source>
</evidence>
<keyword evidence="5 7" id="KW-0378">Hydrolase</keyword>
<dbReference type="Proteomes" id="UP001652582">
    <property type="component" value="Chromosome 8"/>
</dbReference>
<dbReference type="Gene3D" id="3.40.50.1820">
    <property type="entry name" value="alpha/beta hydrolase"/>
    <property type="match status" value="1"/>
</dbReference>
<evidence type="ECO:0000313" key="8">
    <source>
        <dbReference type="Proteomes" id="UP001652582"/>
    </source>
</evidence>
<protein>
    <recommendedName>
        <fullName evidence="7">Carboxypeptidase</fullName>
        <ecNumber evidence="7">3.4.16.-</ecNumber>
    </recommendedName>
</protein>
<dbReference type="InterPro" id="IPR029058">
    <property type="entry name" value="AB_hydrolase_fold"/>
</dbReference>
<dbReference type="GO" id="GO:0006508">
    <property type="term" value="P:proteolysis"/>
    <property type="evidence" value="ECO:0007669"/>
    <property type="project" value="UniProtKB-KW"/>
</dbReference>
<dbReference type="PROSITE" id="PS00131">
    <property type="entry name" value="CARBOXYPEPT_SER_SER"/>
    <property type="match status" value="1"/>
</dbReference>
<dbReference type="PANTHER" id="PTHR11802:SF472">
    <property type="entry name" value="SERINE CARBOXYPEPTIDASE CPVL-RELATED"/>
    <property type="match status" value="1"/>
</dbReference>
<dbReference type="InterPro" id="IPR033124">
    <property type="entry name" value="Ser_caboxypep_his_AS"/>
</dbReference>